<dbReference type="AlphaFoldDB" id="A0A5B7X6R6"/>
<reference evidence="8 9" key="1">
    <citation type="submission" date="2019-06" db="EMBL/GenBank/DDBJ databases">
        <title>Complete genome sequence of Antarcticibacterium flavum KCTC 52984T from an Antarctic marine sediment.</title>
        <authorList>
            <person name="Lee Y.M."/>
            <person name="Shin S.C."/>
        </authorList>
    </citation>
    <scope>NUCLEOTIDE SEQUENCE [LARGE SCALE GENOMIC DNA]</scope>
    <source>
        <strain evidence="8 9">KCTC 52984</strain>
    </source>
</reference>
<keyword evidence="5" id="KW-0720">Serine protease</keyword>
<dbReference type="SUPFAM" id="SSF53474">
    <property type="entry name" value="alpha/beta-Hydrolases"/>
    <property type="match status" value="1"/>
</dbReference>
<dbReference type="Pfam" id="PF02897">
    <property type="entry name" value="Peptidase_S9_N"/>
    <property type="match status" value="1"/>
</dbReference>
<dbReference type="PRINTS" id="PR00862">
    <property type="entry name" value="PROLIGOPTASE"/>
</dbReference>
<dbReference type="EMBL" id="CP040812">
    <property type="protein sequence ID" value="QCY71079.1"/>
    <property type="molecule type" value="Genomic_DNA"/>
</dbReference>
<sequence>MLIMKRTTVILSIIFLLGNDFSSWGQQEKFISKYPEVQEQEKTEIIFDKKVKDNFPVLNDLENVEVREWFAAQDSLAEKYFSDNPIMKAYLKRFTELQDIQKERISLIKVNEQGNYFYLKYNDSTKIDKLFYKQDLSAAEVELLDPAAIPEQVGDITYLSPSFDGKKIAVGFKVNEEDFDSQVIILDIENTKILKDKINHINPDFGGIEWLPDSSGFIYLYFPVVDRSSPGYKKDSYSVIHFLGQDPEERNRIFGNNENVSIPADYYPKVKIGSSIDDYLIGYSATSNDYYDGYIASMEGILNRKPVWKPFFKANDKVFFTEGEVRNNEFIFRQGTDQGNRIAKVEIKDPHFNNVTVLAEGTQDNPITRLEVTKDNIYFSRSKFGVEVSVFSLNRNEELKELETPFKAGFLSFFGASITENSIGVELDGWTSDYTRYLINDRGVFQEEGLKKNADYPGFDKLVSEQIMISSHDGIEVPLSLVYHKDLEMDVEKEVFMYVYGAYGESLSPFFYPIFLDWALQGGILAFPHVRGGGEKGKDWHIQGMKNLKYNSWKDLIACTEELIDRGFTREGLISLYTVSAGGIAAGMAVNERPDLYASFIAEVPRLHPFGLEAASTTSSTSYLEYGSVRDSLEIQGLINMDPYLNIRPHQSYPAILVMPSYNDDRIPLWDSGKYIAKIQKINGGENPILMDIDFVSGHGTSNAYDETVELYSKIFSFAKSNMKY</sequence>
<dbReference type="GO" id="GO:0004252">
    <property type="term" value="F:serine-type endopeptidase activity"/>
    <property type="evidence" value="ECO:0007669"/>
    <property type="project" value="UniProtKB-EC"/>
</dbReference>
<protein>
    <recommendedName>
        <fullName evidence="2">prolyl oligopeptidase</fullName>
        <ecNumber evidence="2">3.4.21.26</ecNumber>
    </recommendedName>
</protein>
<evidence type="ECO:0000256" key="2">
    <source>
        <dbReference type="ARBA" id="ARBA00011897"/>
    </source>
</evidence>
<dbReference type="GO" id="GO:0070012">
    <property type="term" value="F:oligopeptidase activity"/>
    <property type="evidence" value="ECO:0007669"/>
    <property type="project" value="TreeGrafter"/>
</dbReference>
<dbReference type="GO" id="GO:0006508">
    <property type="term" value="P:proteolysis"/>
    <property type="evidence" value="ECO:0007669"/>
    <property type="project" value="UniProtKB-KW"/>
</dbReference>
<evidence type="ECO:0000259" key="6">
    <source>
        <dbReference type="Pfam" id="PF00326"/>
    </source>
</evidence>
<dbReference type="InterPro" id="IPR002470">
    <property type="entry name" value="Peptidase_S9A"/>
</dbReference>
<evidence type="ECO:0000256" key="3">
    <source>
        <dbReference type="ARBA" id="ARBA00022670"/>
    </source>
</evidence>
<dbReference type="InterPro" id="IPR029058">
    <property type="entry name" value="AB_hydrolase_fold"/>
</dbReference>
<keyword evidence="4" id="KW-0378">Hydrolase</keyword>
<evidence type="ECO:0000259" key="7">
    <source>
        <dbReference type="Pfam" id="PF02897"/>
    </source>
</evidence>
<dbReference type="PANTHER" id="PTHR42881">
    <property type="entry name" value="PROLYL ENDOPEPTIDASE"/>
    <property type="match status" value="1"/>
</dbReference>
<dbReference type="OrthoDB" id="9801421at2"/>
<dbReference type="SUPFAM" id="SSF50993">
    <property type="entry name" value="Peptidase/esterase 'gauge' domain"/>
    <property type="match status" value="1"/>
</dbReference>
<proteinExistence type="predicted"/>
<dbReference type="GO" id="GO:0005829">
    <property type="term" value="C:cytosol"/>
    <property type="evidence" value="ECO:0007669"/>
    <property type="project" value="TreeGrafter"/>
</dbReference>
<dbReference type="KEGG" id="afla:FHG64_17670"/>
<dbReference type="InterPro" id="IPR023302">
    <property type="entry name" value="Pept_S9A_N"/>
</dbReference>
<comment type="catalytic activity">
    <reaction evidence="1">
        <text>Hydrolysis of Pro-|-Xaa &gt;&gt; Ala-|-Xaa in oligopeptides.</text>
        <dbReference type="EC" id="3.4.21.26"/>
    </reaction>
</comment>
<dbReference type="Proteomes" id="UP000309016">
    <property type="component" value="Chromosome"/>
</dbReference>
<keyword evidence="3" id="KW-0645">Protease</keyword>
<name>A0A5B7X6R6_9FLAO</name>
<feature type="domain" description="Peptidase S9A N-terminal" evidence="7">
    <location>
        <begin position="35"/>
        <end position="397"/>
    </location>
</feature>
<evidence type="ECO:0000256" key="4">
    <source>
        <dbReference type="ARBA" id="ARBA00022801"/>
    </source>
</evidence>
<dbReference type="Pfam" id="PF00326">
    <property type="entry name" value="Peptidase_S9"/>
    <property type="match status" value="1"/>
</dbReference>
<evidence type="ECO:0000313" key="8">
    <source>
        <dbReference type="EMBL" id="QCY71079.1"/>
    </source>
</evidence>
<gene>
    <name evidence="8" type="ORF">FHG64_17670</name>
</gene>
<accession>A0A5B7X6R6</accession>
<dbReference type="InterPro" id="IPR001375">
    <property type="entry name" value="Peptidase_S9_cat"/>
</dbReference>
<dbReference type="Gene3D" id="3.40.50.1820">
    <property type="entry name" value="alpha/beta hydrolase"/>
    <property type="match status" value="1"/>
</dbReference>
<dbReference type="EC" id="3.4.21.26" evidence="2"/>
<evidence type="ECO:0000256" key="1">
    <source>
        <dbReference type="ARBA" id="ARBA00001070"/>
    </source>
</evidence>
<evidence type="ECO:0000256" key="5">
    <source>
        <dbReference type="ARBA" id="ARBA00022825"/>
    </source>
</evidence>
<keyword evidence="9" id="KW-1185">Reference proteome</keyword>
<feature type="domain" description="Peptidase S9 prolyl oligopeptidase catalytic" evidence="6">
    <location>
        <begin position="519"/>
        <end position="724"/>
    </location>
</feature>
<evidence type="ECO:0000313" key="9">
    <source>
        <dbReference type="Proteomes" id="UP000309016"/>
    </source>
</evidence>
<dbReference type="PANTHER" id="PTHR42881:SF2">
    <property type="entry name" value="PROLYL ENDOPEPTIDASE"/>
    <property type="match status" value="1"/>
</dbReference>
<organism evidence="8 9">
    <name type="scientific">Antarcticibacterium flavum</name>
    <dbReference type="NCBI Taxonomy" id="2058175"/>
    <lineage>
        <taxon>Bacteria</taxon>
        <taxon>Pseudomonadati</taxon>
        <taxon>Bacteroidota</taxon>
        <taxon>Flavobacteriia</taxon>
        <taxon>Flavobacteriales</taxon>
        <taxon>Flavobacteriaceae</taxon>
        <taxon>Antarcticibacterium</taxon>
    </lineage>
</organism>
<dbReference type="Gene3D" id="2.130.10.120">
    <property type="entry name" value="Prolyl oligopeptidase, N-terminal domain"/>
    <property type="match status" value="1"/>
</dbReference>
<dbReference type="InterPro" id="IPR051167">
    <property type="entry name" value="Prolyl_oligopep/macrocyclase"/>
</dbReference>